<dbReference type="EMBL" id="UINC01007619">
    <property type="protein sequence ID" value="SVA34291.1"/>
    <property type="molecule type" value="Genomic_DNA"/>
</dbReference>
<name>A0A381V2W7_9ZZZZ</name>
<reference evidence="1" key="1">
    <citation type="submission" date="2018-05" db="EMBL/GenBank/DDBJ databases">
        <authorList>
            <person name="Lanie J.A."/>
            <person name="Ng W.-L."/>
            <person name="Kazmierczak K.M."/>
            <person name="Andrzejewski T.M."/>
            <person name="Davidsen T.M."/>
            <person name="Wayne K.J."/>
            <person name="Tettelin H."/>
            <person name="Glass J.I."/>
            <person name="Rusch D."/>
            <person name="Podicherti R."/>
            <person name="Tsui H.-C.T."/>
            <person name="Winkler M.E."/>
        </authorList>
    </citation>
    <scope>NUCLEOTIDE SEQUENCE</scope>
</reference>
<organism evidence="1">
    <name type="scientific">marine metagenome</name>
    <dbReference type="NCBI Taxonomy" id="408172"/>
    <lineage>
        <taxon>unclassified sequences</taxon>
        <taxon>metagenomes</taxon>
        <taxon>ecological metagenomes</taxon>
    </lineage>
</organism>
<dbReference type="AlphaFoldDB" id="A0A381V2W7"/>
<evidence type="ECO:0000313" key="1">
    <source>
        <dbReference type="EMBL" id="SVA34291.1"/>
    </source>
</evidence>
<sequence>MISKLAQRTNNPAGNGAVALAIFLTSSIYAPPALAQESVAERVWSNSTELGWVFTYGNATTNSFNLRNVFEYTWVDADLNLEFGILRADSGDERFALGTEEAFEIIEPPVEPDTDRIYAKARYLRNVSDRFFWYGRVDVERDQPAGITFRLAPAGGAGNNWETPENIELRTGYGFGYSAGEMTFDGSNNYFGYQLFYEFDMKVNESTDVDSNMTLDGSIMSPSNYRFRWANSIGVAINDRMALKASLRLVYRNDPALEEIDLEDPSGAVLGNVIVSKKKLDTGFTTSLVINF</sequence>
<dbReference type="InterPro" id="IPR007433">
    <property type="entry name" value="DUF481"/>
</dbReference>
<accession>A0A381V2W7</accession>
<protein>
    <recommendedName>
        <fullName evidence="2">DUF481 domain-containing protein</fullName>
    </recommendedName>
</protein>
<proteinExistence type="predicted"/>
<dbReference type="Pfam" id="PF04338">
    <property type="entry name" value="DUF481"/>
    <property type="match status" value="1"/>
</dbReference>
<gene>
    <name evidence="1" type="ORF">METZ01_LOCUS87145</name>
</gene>
<evidence type="ECO:0008006" key="2">
    <source>
        <dbReference type="Google" id="ProtNLM"/>
    </source>
</evidence>